<dbReference type="EMBL" id="MN448282">
    <property type="protein sequence ID" value="QFG74179.1"/>
    <property type="molecule type" value="Genomic_DNA"/>
</dbReference>
<feature type="coiled-coil region" evidence="1">
    <location>
        <begin position="111"/>
        <end position="202"/>
    </location>
</feature>
<protein>
    <submittedName>
        <fullName evidence="2">Uncharacterized protein</fullName>
    </submittedName>
</protein>
<organism evidence="2">
    <name type="scientific">Megaviridae environmental sample</name>
    <dbReference type="NCBI Taxonomy" id="1737588"/>
    <lineage>
        <taxon>Viruses</taxon>
        <taxon>Varidnaviria</taxon>
        <taxon>Bamfordvirae</taxon>
        <taxon>Nucleocytoviricota</taxon>
        <taxon>Megaviricetes</taxon>
        <taxon>Imitervirales</taxon>
        <taxon>Mimiviridae</taxon>
        <taxon>environmental samples</taxon>
    </lineage>
</organism>
<name>A0A5J6VK63_9VIRU</name>
<reference evidence="2" key="1">
    <citation type="journal article" date="2019" name="Philos. Trans. R. Soc. Lond., B, Biol. Sci.">
        <title>Targeted metagenomic recovery of four divergent viruses reveals shared and distinctive characteristics of giant viruses of marine eukaryotes.</title>
        <authorList>
            <person name="Needham D.M."/>
            <person name="Poirier C."/>
            <person name="Hehenberger E."/>
            <person name="Jimenez V."/>
            <person name="Swalwell J.E."/>
            <person name="Santoro A.E."/>
            <person name="Worden A.Z."/>
        </authorList>
    </citation>
    <scope>NUCLEOTIDE SEQUENCE</scope>
    <source>
        <strain evidence="2">OPacV-662</strain>
    </source>
</reference>
<evidence type="ECO:0000256" key="1">
    <source>
        <dbReference type="SAM" id="Coils"/>
    </source>
</evidence>
<proteinExistence type="predicted"/>
<evidence type="ECO:0000313" key="2">
    <source>
        <dbReference type="EMBL" id="QFG74179.1"/>
    </source>
</evidence>
<sequence>MSYEKKYLKYKKKYLNLQIGTAAPETPRDALNKLLELCQDQRLSEEQILILLQIYNLDHLSDDVPNDRDSLIRWFKKFCFENTKRVQNRERIQREQQIHNQFKGTTNTEQKQHLGNIIRQLRKNIKDQQDKRVADYIQELYTTIQKLRDNIKEFKDELENIRAESRRYTTTEEDKERLIDDVNTLLNDIDIMNRELRALELEYISKVAEEHAKKKNAEKKDNR</sequence>
<keyword evidence="1" id="KW-0175">Coiled coil</keyword>
<accession>A0A5J6VK63</accession>